<dbReference type="SUPFAM" id="SSF52047">
    <property type="entry name" value="RNI-like"/>
    <property type="match status" value="1"/>
</dbReference>
<proteinExistence type="predicted"/>
<evidence type="ECO:0000256" key="1">
    <source>
        <dbReference type="SAM" id="MobiDB-lite"/>
    </source>
</evidence>
<organism evidence="3">
    <name type="scientific">Laccaria bicolor (strain S238N-H82 / ATCC MYA-4686)</name>
    <name type="common">Bicoloured deceiver</name>
    <name type="synonym">Laccaria laccata var. bicolor</name>
    <dbReference type="NCBI Taxonomy" id="486041"/>
    <lineage>
        <taxon>Eukaryota</taxon>
        <taxon>Fungi</taxon>
        <taxon>Dikarya</taxon>
        <taxon>Basidiomycota</taxon>
        <taxon>Agaricomycotina</taxon>
        <taxon>Agaricomycetes</taxon>
        <taxon>Agaricomycetidae</taxon>
        <taxon>Agaricales</taxon>
        <taxon>Agaricineae</taxon>
        <taxon>Hydnangiaceae</taxon>
        <taxon>Laccaria</taxon>
    </lineage>
</organism>
<dbReference type="RefSeq" id="XP_001882522.1">
    <property type="nucleotide sequence ID" value="XM_001882487.1"/>
</dbReference>
<dbReference type="Proteomes" id="UP000001194">
    <property type="component" value="Unassembled WGS sequence"/>
</dbReference>
<protein>
    <submittedName>
        <fullName evidence="2">Predicted protein</fullName>
    </submittedName>
</protein>
<feature type="compositionally biased region" description="Pro residues" evidence="1">
    <location>
        <begin position="269"/>
        <end position="286"/>
    </location>
</feature>
<feature type="compositionally biased region" description="Low complexity" evidence="1">
    <location>
        <begin position="287"/>
        <end position="297"/>
    </location>
</feature>
<dbReference type="KEGG" id="lbc:LACBIDRAFT_328568"/>
<dbReference type="AlphaFoldDB" id="B0DFA9"/>
<reference evidence="2 3" key="1">
    <citation type="journal article" date="2008" name="Nature">
        <title>The genome of Laccaria bicolor provides insights into mycorrhizal symbiosis.</title>
        <authorList>
            <person name="Martin F."/>
            <person name="Aerts A."/>
            <person name="Ahren D."/>
            <person name="Brun A."/>
            <person name="Danchin E.G.J."/>
            <person name="Duchaussoy F."/>
            <person name="Gibon J."/>
            <person name="Kohler A."/>
            <person name="Lindquist E."/>
            <person name="Pereda V."/>
            <person name="Salamov A."/>
            <person name="Shapiro H.J."/>
            <person name="Wuyts J."/>
            <person name="Blaudez D."/>
            <person name="Buee M."/>
            <person name="Brokstein P."/>
            <person name="Canbaeck B."/>
            <person name="Cohen D."/>
            <person name="Courty P.E."/>
            <person name="Coutinho P.M."/>
            <person name="Delaruelle C."/>
            <person name="Detter J.C."/>
            <person name="Deveau A."/>
            <person name="DiFazio S."/>
            <person name="Duplessis S."/>
            <person name="Fraissinet-Tachet L."/>
            <person name="Lucic E."/>
            <person name="Frey-Klett P."/>
            <person name="Fourrey C."/>
            <person name="Feussner I."/>
            <person name="Gay G."/>
            <person name="Grimwood J."/>
            <person name="Hoegger P.J."/>
            <person name="Jain P."/>
            <person name="Kilaru S."/>
            <person name="Labbe J."/>
            <person name="Lin Y.C."/>
            <person name="Legue V."/>
            <person name="Le Tacon F."/>
            <person name="Marmeisse R."/>
            <person name="Melayah D."/>
            <person name="Montanini B."/>
            <person name="Muratet M."/>
            <person name="Nehls U."/>
            <person name="Niculita-Hirzel H."/>
            <person name="Oudot-Le Secq M.P."/>
            <person name="Peter M."/>
            <person name="Quesneville H."/>
            <person name="Rajashekar B."/>
            <person name="Reich M."/>
            <person name="Rouhier N."/>
            <person name="Schmutz J."/>
            <person name="Yin T."/>
            <person name="Chalot M."/>
            <person name="Henrissat B."/>
            <person name="Kuees U."/>
            <person name="Lucas S."/>
            <person name="Van de Peer Y."/>
            <person name="Podila G.K."/>
            <person name="Polle A."/>
            <person name="Pukkila P.J."/>
            <person name="Richardson P.M."/>
            <person name="Rouze P."/>
            <person name="Sanders I.R."/>
            <person name="Stajich J.E."/>
            <person name="Tunlid A."/>
            <person name="Tuskan G."/>
            <person name="Grigoriev I.V."/>
        </authorList>
    </citation>
    <scope>NUCLEOTIDE SEQUENCE [LARGE SCALE GENOMIC DNA]</scope>
    <source>
        <strain evidence="3">S238N-H82 / ATCC MYA-4686</strain>
    </source>
</reference>
<feature type="region of interest" description="Disordered" evidence="1">
    <location>
        <begin position="217"/>
        <end position="306"/>
    </location>
</feature>
<accession>B0DFA9</accession>
<sequence length="775" mass="85799">MKQLFCPVAHKRLPLNYLAFSSDTEKDIKAYSSQRVVVDRKRYDGNEGRLPMSFSTVFFPDPPTKDSLASARLSLSATRTSAFQLSSKILAAESALAQLIRESKHAIEEMQHAYGALQDQIFRTEAYLSGIRRLPVELLREIFMWCFDSNGYEASAWTLSSVCTSWRTLALGMPLIWSKIRLITTPQSSADTIRLWLERSGSSVPLDIEIVLRVASPKSTTSNSNADASNTSRPPRASSPTLPPYPQTSHYVVPHHPPGGTVTILAPGNVPPPIIMPHSPTPPHTPSSPHSSTTDSSCQSERNERQRPGMHWGHIAFFYLVEQMHRWERFVFRFDKQFASLSALKGINGDAPLLKEFEVTSAEAAFYTEWPWLPNSSGPIPSLPNLRTLTLQHAPFKWNSPMLRNLNVLVLRAVPTLHIPFDRILYIIAQNPALTELSLHFQGVLPAILPLTPLTLQNLKKLNIGGHYLLSSVVDALSLPMLQNLTIDVEARDPIEDTISALITRSQKPPIEHLSIAYNSSAQAFYYGPGGVVISWSLLNDLPMLKTLQVGGTPLEGLVSALGDPEDDDNNHPPAVGGGPAHGWICPNLEKLGMRACHGHSEGMGRLIRMVEARNPIHANAGGAGAPDRLKVLEMHECTSVGADIVQWLEGRVTWPSISIKPYLKHSRVWYNSTFTHYVFAYIHLLSSASDSVLEALFSIMPLYFLATASHKTHMATLFTIHIRISDTISNKPANLLSAVRKKCHQLDWIIRPPGKIIQGPMASGDTINAIYRSS</sequence>
<dbReference type="EMBL" id="DS547107">
    <property type="protein sequence ID" value="EDR06675.1"/>
    <property type="molecule type" value="Genomic_DNA"/>
</dbReference>
<keyword evidence="3" id="KW-1185">Reference proteome</keyword>
<gene>
    <name evidence="2" type="ORF">LACBIDRAFT_328568</name>
</gene>
<evidence type="ECO:0000313" key="2">
    <source>
        <dbReference type="EMBL" id="EDR06675.1"/>
    </source>
</evidence>
<dbReference type="InParanoid" id="B0DFA9"/>
<dbReference type="InterPro" id="IPR032675">
    <property type="entry name" value="LRR_dom_sf"/>
</dbReference>
<dbReference type="HOGENOM" id="CLU_007608_0_0_1"/>
<dbReference type="Gene3D" id="3.80.10.10">
    <property type="entry name" value="Ribonuclease Inhibitor"/>
    <property type="match status" value="1"/>
</dbReference>
<feature type="compositionally biased region" description="Low complexity" evidence="1">
    <location>
        <begin position="219"/>
        <end position="232"/>
    </location>
</feature>
<name>B0DFA9_LACBS</name>
<dbReference type="OrthoDB" id="3208947at2759"/>
<dbReference type="GeneID" id="6078138"/>
<evidence type="ECO:0000313" key="3">
    <source>
        <dbReference type="Proteomes" id="UP000001194"/>
    </source>
</evidence>